<proteinExistence type="predicted"/>
<comment type="caution">
    <text evidence="1">The sequence shown here is derived from an EMBL/GenBank/DDBJ whole genome shotgun (WGS) entry which is preliminary data.</text>
</comment>
<dbReference type="RefSeq" id="WP_296972889.1">
    <property type="nucleotide sequence ID" value="NZ_JBBNFG020000014.1"/>
</dbReference>
<gene>
    <name evidence="1" type="ORF">AAAT87_03975</name>
</gene>
<organism evidence="1 2">
    <name type="scientific">Segatella sinensis</name>
    <dbReference type="NCBI Taxonomy" id="3085167"/>
    <lineage>
        <taxon>Bacteria</taxon>
        <taxon>Pseudomonadati</taxon>
        <taxon>Bacteroidota</taxon>
        <taxon>Bacteroidia</taxon>
        <taxon>Bacteroidales</taxon>
        <taxon>Prevotellaceae</taxon>
        <taxon>Segatella</taxon>
    </lineage>
</organism>
<evidence type="ECO:0000313" key="2">
    <source>
        <dbReference type="Proteomes" id="UP001465717"/>
    </source>
</evidence>
<reference evidence="1 2" key="1">
    <citation type="submission" date="2024-04" db="EMBL/GenBank/DDBJ databases">
        <title>Human intestinal bacterial collection.</title>
        <authorList>
            <person name="Pauvert C."/>
            <person name="Hitch T.C.A."/>
            <person name="Clavel T."/>
        </authorList>
    </citation>
    <scope>NUCLEOTIDE SEQUENCE [LARGE SCALE GENOMIC DNA]</scope>
    <source>
        <strain evidence="1 2">CLA-AA-H174</strain>
    </source>
</reference>
<dbReference type="Proteomes" id="UP001465717">
    <property type="component" value="Unassembled WGS sequence"/>
</dbReference>
<evidence type="ECO:0000313" key="1">
    <source>
        <dbReference type="EMBL" id="MEQ2507440.1"/>
    </source>
</evidence>
<dbReference type="EMBL" id="JBBNGE010000009">
    <property type="protein sequence ID" value="MEQ2507440.1"/>
    <property type="molecule type" value="Genomic_DNA"/>
</dbReference>
<protein>
    <submittedName>
        <fullName evidence="1">Recombinase</fullName>
    </submittedName>
</protein>
<sequence>MGNLFESLKDYFENTPKGVLDNDWKEVENLNEIGPDVIEYARYVKELFGVDVLYSDSDKKLDTHKFDVSVDSAMERIDADALYFFAA</sequence>
<name>A0ABV1FWA0_9BACT</name>
<keyword evidence="2" id="KW-1185">Reference proteome</keyword>
<accession>A0ABV1FWA0</accession>